<dbReference type="PANTHER" id="PTHR21330">
    <property type="entry name" value="E3 SUMO-PROTEIN LIGASE NSE2"/>
    <property type="match status" value="1"/>
</dbReference>
<gene>
    <name evidence="12" type="ORF">DMC30DRAFT_351058</name>
</gene>
<evidence type="ECO:0000313" key="12">
    <source>
        <dbReference type="EMBL" id="TNY21198.1"/>
    </source>
</evidence>
<keyword evidence="8" id="KW-0862">Zinc</keyword>
<evidence type="ECO:0000256" key="3">
    <source>
        <dbReference type="ARBA" id="ARBA00008212"/>
    </source>
</evidence>
<dbReference type="GO" id="GO:0005634">
    <property type="term" value="C:nucleus"/>
    <property type="evidence" value="ECO:0007669"/>
    <property type="project" value="UniProtKB-SubCell"/>
</dbReference>
<dbReference type="SUPFAM" id="SSF57850">
    <property type="entry name" value="RING/U-box"/>
    <property type="match status" value="1"/>
</dbReference>
<feature type="compositionally biased region" description="Acidic residues" evidence="10">
    <location>
        <begin position="333"/>
        <end position="345"/>
    </location>
</feature>
<dbReference type="PANTHER" id="PTHR21330:SF1">
    <property type="entry name" value="E3 SUMO-PROTEIN LIGASE NSE2"/>
    <property type="match status" value="1"/>
</dbReference>
<dbReference type="GO" id="GO:0016925">
    <property type="term" value="P:protein sumoylation"/>
    <property type="evidence" value="ECO:0007669"/>
    <property type="project" value="UniProtKB-UniPathway"/>
</dbReference>
<keyword evidence="7" id="KW-0833">Ubl conjugation pathway</keyword>
<dbReference type="Proteomes" id="UP000311382">
    <property type="component" value="Unassembled WGS sequence"/>
</dbReference>
<evidence type="ECO:0000256" key="9">
    <source>
        <dbReference type="ARBA" id="ARBA00023242"/>
    </source>
</evidence>
<dbReference type="GO" id="GO:0061665">
    <property type="term" value="F:SUMO ligase activity"/>
    <property type="evidence" value="ECO:0007669"/>
    <property type="project" value="TreeGrafter"/>
</dbReference>
<feature type="region of interest" description="Disordered" evidence="10">
    <location>
        <begin position="1"/>
        <end position="41"/>
    </location>
</feature>
<dbReference type="InterPro" id="IPR004181">
    <property type="entry name" value="Znf_MIZ"/>
</dbReference>
<keyword evidence="13" id="KW-1185">Reference proteome</keyword>
<comment type="caution">
    <text evidence="12">The sequence shown here is derived from an EMBL/GenBank/DDBJ whole genome shotgun (WGS) entry which is preliminary data.</text>
</comment>
<evidence type="ECO:0000256" key="4">
    <source>
        <dbReference type="ARBA" id="ARBA00022679"/>
    </source>
</evidence>
<dbReference type="InterPro" id="IPR026846">
    <property type="entry name" value="Nse2(Mms21)"/>
</dbReference>
<comment type="pathway">
    <text evidence="2">Protein modification; protein sumoylation.</text>
</comment>
<evidence type="ECO:0000259" key="11">
    <source>
        <dbReference type="Pfam" id="PF11789"/>
    </source>
</evidence>
<evidence type="ECO:0000256" key="8">
    <source>
        <dbReference type="ARBA" id="ARBA00022833"/>
    </source>
</evidence>
<evidence type="ECO:0000256" key="6">
    <source>
        <dbReference type="ARBA" id="ARBA00022771"/>
    </source>
</evidence>
<feature type="compositionally biased region" description="Basic residues" evidence="10">
    <location>
        <begin position="350"/>
        <end position="359"/>
    </location>
</feature>
<keyword evidence="6" id="KW-0863">Zinc-finger</keyword>
<protein>
    <recommendedName>
        <fullName evidence="11">SP-RING-type domain-containing protein</fullName>
    </recommendedName>
</protein>
<evidence type="ECO:0000256" key="10">
    <source>
        <dbReference type="SAM" id="MobiDB-lite"/>
    </source>
</evidence>
<dbReference type="Pfam" id="PF11789">
    <property type="entry name" value="zf-Nse"/>
    <property type="match status" value="1"/>
</dbReference>
<dbReference type="GO" id="GO:0008270">
    <property type="term" value="F:zinc ion binding"/>
    <property type="evidence" value="ECO:0007669"/>
    <property type="project" value="UniProtKB-KW"/>
</dbReference>
<sequence>SAMPSLDKRQRKKQRVQDSDGDDAASSGGDDHELGTQARRNDAILAKVDPEYLNSPVDLRQGESKLRILAGQLTAVKKKVQATIGSLSEVAGDWAETLSEDHRDDEYDEERMIAALLADVRRLVLCLVAFCLAALDRTAELEIRAGTISDMRGRISQGHQVADVYTVYQQRVQPKLDEYSKKTPRQRFEKNSDYNEFRNLVWENFTDGAGVPNVKKFLPHEEGDADSDDEDVEFGAQTHSFTCPITLTTLEDPYTSVVCPHSFSGAAIKEMIATEHGRTGCPVTGCAKVLTLGTIQADEGLRRRVAAHERRVKEGRTQGGATQGRTFVQMDLGSDEEEEDEDEEGERAVRKVKKEKARA</sequence>
<keyword evidence="9" id="KW-0539">Nucleus</keyword>
<comment type="similarity">
    <text evidence="3">Belongs to the NSE2 family.</text>
</comment>
<keyword evidence="4" id="KW-0808">Transferase</keyword>
<feature type="compositionally biased region" description="Basic and acidic residues" evidence="10">
    <location>
        <begin position="29"/>
        <end position="41"/>
    </location>
</feature>
<evidence type="ECO:0000256" key="2">
    <source>
        <dbReference type="ARBA" id="ARBA00004718"/>
    </source>
</evidence>
<evidence type="ECO:0000256" key="1">
    <source>
        <dbReference type="ARBA" id="ARBA00004123"/>
    </source>
</evidence>
<name>A0A5C5FWK9_9BASI</name>
<accession>A0A5C5FWK9</accession>
<dbReference type="InterPro" id="IPR013083">
    <property type="entry name" value="Znf_RING/FYVE/PHD"/>
</dbReference>
<dbReference type="Gene3D" id="3.30.40.10">
    <property type="entry name" value="Zinc/RING finger domain, C3HC4 (zinc finger)"/>
    <property type="match status" value="1"/>
</dbReference>
<dbReference type="STRING" id="5288.A0A5C5FWK9"/>
<dbReference type="GO" id="GO:0030915">
    <property type="term" value="C:Smc5-Smc6 complex"/>
    <property type="evidence" value="ECO:0007669"/>
    <property type="project" value="InterPro"/>
</dbReference>
<evidence type="ECO:0000256" key="5">
    <source>
        <dbReference type="ARBA" id="ARBA00022723"/>
    </source>
</evidence>
<organism evidence="12 13">
    <name type="scientific">Rhodotorula diobovata</name>
    <dbReference type="NCBI Taxonomy" id="5288"/>
    <lineage>
        <taxon>Eukaryota</taxon>
        <taxon>Fungi</taxon>
        <taxon>Dikarya</taxon>
        <taxon>Basidiomycota</taxon>
        <taxon>Pucciniomycotina</taxon>
        <taxon>Microbotryomycetes</taxon>
        <taxon>Sporidiobolales</taxon>
        <taxon>Sporidiobolaceae</taxon>
        <taxon>Rhodotorula</taxon>
    </lineage>
</organism>
<proteinExistence type="inferred from homology"/>
<evidence type="ECO:0000313" key="13">
    <source>
        <dbReference type="Proteomes" id="UP000311382"/>
    </source>
</evidence>
<dbReference type="OrthoDB" id="26899at2759"/>
<dbReference type="GO" id="GO:0000724">
    <property type="term" value="P:double-strand break repair via homologous recombination"/>
    <property type="evidence" value="ECO:0007669"/>
    <property type="project" value="InterPro"/>
</dbReference>
<comment type="subcellular location">
    <subcellularLocation>
        <location evidence="1">Nucleus</location>
    </subcellularLocation>
</comment>
<dbReference type="UniPathway" id="UPA00886"/>
<feature type="non-terminal residue" evidence="12">
    <location>
        <position position="1"/>
    </location>
</feature>
<dbReference type="CDD" id="cd16651">
    <property type="entry name" value="SPL-RING_NSE2"/>
    <property type="match status" value="1"/>
</dbReference>
<keyword evidence="5" id="KW-0479">Metal-binding</keyword>
<evidence type="ECO:0000256" key="7">
    <source>
        <dbReference type="ARBA" id="ARBA00022786"/>
    </source>
</evidence>
<feature type="domain" description="SP-RING-type" evidence="11">
    <location>
        <begin position="230"/>
        <end position="287"/>
    </location>
</feature>
<dbReference type="AlphaFoldDB" id="A0A5C5FWK9"/>
<reference evidence="12 13" key="1">
    <citation type="submission" date="2019-03" db="EMBL/GenBank/DDBJ databases">
        <title>Rhodosporidium diobovatum UCD-FST 08-225 genome sequencing, assembly, and annotation.</title>
        <authorList>
            <person name="Fakankun I.U."/>
            <person name="Fristensky B."/>
            <person name="Levin D.B."/>
        </authorList>
    </citation>
    <scope>NUCLEOTIDE SEQUENCE [LARGE SCALE GENOMIC DNA]</scope>
    <source>
        <strain evidence="12 13">UCD-FST 08-225</strain>
    </source>
</reference>
<dbReference type="EMBL" id="SOZI01000048">
    <property type="protein sequence ID" value="TNY21198.1"/>
    <property type="molecule type" value="Genomic_DNA"/>
</dbReference>
<feature type="region of interest" description="Disordered" evidence="10">
    <location>
        <begin position="311"/>
        <end position="359"/>
    </location>
</feature>